<reference evidence="2 3" key="1">
    <citation type="journal article" date="2016" name="Genom Data">
        <title>Complete genome sequence of a giant Vibrio phage ValKK3 infecting Vibrio alginolyticus.</title>
        <authorList>
            <person name="Lal T.M."/>
            <person name="Sano M."/>
            <person name="Hatai K."/>
            <person name="Ransangan J."/>
        </authorList>
    </citation>
    <scope>NUCLEOTIDE SEQUENCE [LARGE SCALE GENOMIC DNA]</scope>
</reference>
<dbReference type="KEGG" id="vg:26628644"/>
<proteinExistence type="predicted"/>
<protein>
    <submittedName>
        <fullName evidence="2">Uncharacterized protein</fullName>
    </submittedName>
</protein>
<dbReference type="OrthoDB" id="2632at10239"/>
<sequence>MAADEKKMNEIIGRLDHLILQQEDRPEVYTMQRVARHINNIDITTSTMLETMQSVFKTNEKAVAQQKNLFQRVIENFEQTSNRVRASIISLTDIIKTTLDFKGHLSRIDRGIQEMRLTAKMQFARMQEGFTRWFERLIFRVNDMKRIIGLQKTTADDLNSFLTNGAGNNSPLTVGFISALYKKIFAYQVVTDTRARKTEQFRYKENMKVQRNQASDLRRIANHLTGEKLGWIAKLFRLVGVGLVMLGGQLVTFSTSMAAAASTASKFGKLGRIASSILLGFGKFSQGTGKIVQELATDMRGTVKKWMWAVVRQTFLGLGRMISIMLNPIALAGMLAGYGIYKLFEEEIDRIFVALKSIFSDPEKREMLFNIVSNWFSDMVRGIGEWFGIVSENIQEAVPEGAVDGIVSGFNAVTSFVKKAFRMYVNAINKIIAGWLSIPDSFRLLMLAIDDLMLNVKSFVVDALDALPDWMRSEGMDKFIADADIEGKRAKLDADKAEVRERLNARYQTDYLGKAGDMIVDGAKNTAQAVIDGAKNAADAIKDPAKNLATSAESLDKFLQAEVEKKQIAEDAIVAAERQRMINEGIIKPMQEVKRSIILEAVAAREAAFRAAQQTKEVGTNFVNNAVNSVQNTTNFNRPLSVNSEAKVPSPNRRTVN</sequence>
<dbReference type="RefSeq" id="YP_009201421.1">
    <property type="nucleotide sequence ID" value="NC_028829.1"/>
</dbReference>
<feature type="region of interest" description="Disordered" evidence="1">
    <location>
        <begin position="633"/>
        <end position="657"/>
    </location>
</feature>
<evidence type="ECO:0000256" key="1">
    <source>
        <dbReference type="SAM" id="MobiDB-lite"/>
    </source>
</evidence>
<evidence type="ECO:0000313" key="2">
    <source>
        <dbReference type="EMBL" id="AJT61159.1"/>
    </source>
</evidence>
<accession>A0A0D4DB10</accession>
<dbReference type="Proteomes" id="UP000202888">
    <property type="component" value="Segment"/>
</dbReference>
<feature type="compositionally biased region" description="Polar residues" evidence="1">
    <location>
        <begin position="633"/>
        <end position="644"/>
    </location>
</feature>
<name>A0A0D4DB10_9CAUD</name>
<evidence type="ECO:0000313" key="3">
    <source>
        <dbReference type="Proteomes" id="UP000202888"/>
    </source>
</evidence>
<organism evidence="2 3">
    <name type="scientific">Vibrio phage ValKK3</name>
    <dbReference type="NCBI Taxonomy" id="1610855"/>
    <lineage>
        <taxon>Viruses</taxon>
        <taxon>Duplodnaviria</taxon>
        <taxon>Heunggongvirae</taxon>
        <taxon>Uroviricota</taxon>
        <taxon>Caudoviricetes</taxon>
        <taxon>Pantevenvirales</taxon>
        <taxon>Straboviridae</taxon>
        <taxon>Schizotequatrovirus</taxon>
        <taxon>Schizotequatrovirus valkk3</taxon>
    </lineage>
</organism>
<dbReference type="GeneID" id="26628644"/>
<keyword evidence="3" id="KW-1185">Reference proteome</keyword>
<dbReference type="EMBL" id="KP671755">
    <property type="protein sequence ID" value="AJT61159.1"/>
    <property type="molecule type" value="Genomic_DNA"/>
</dbReference>